<evidence type="ECO:0000256" key="2">
    <source>
        <dbReference type="SAM" id="Phobius"/>
    </source>
</evidence>
<comment type="caution">
    <text evidence="3">The sequence shown here is derived from an EMBL/GenBank/DDBJ whole genome shotgun (WGS) entry which is preliminary data.</text>
</comment>
<sequence length="143" mass="15686">MDETESLAPWLSPSRNEQPKPTNSPSRVPRPEISPELPSVPPPSYTPAGQLPPTYTDLEMIPLPPATGLSNFTILDSDPVDEVMTQLHNHVAASGYRIYNPEAVAEAISQDRARRKKPASRWFAIGACIFVPVVFYLGANGYI</sequence>
<feature type="transmembrane region" description="Helical" evidence="2">
    <location>
        <begin position="122"/>
        <end position="139"/>
    </location>
</feature>
<protein>
    <submittedName>
        <fullName evidence="3">Uncharacterized protein</fullName>
    </submittedName>
</protein>
<dbReference type="GeneID" id="81354774"/>
<keyword evidence="2" id="KW-0472">Membrane</keyword>
<evidence type="ECO:0000313" key="4">
    <source>
        <dbReference type="Proteomes" id="UP001149074"/>
    </source>
</evidence>
<organism evidence="3 4">
    <name type="scientific">Penicillium argentinense</name>
    <dbReference type="NCBI Taxonomy" id="1131581"/>
    <lineage>
        <taxon>Eukaryota</taxon>
        <taxon>Fungi</taxon>
        <taxon>Dikarya</taxon>
        <taxon>Ascomycota</taxon>
        <taxon>Pezizomycotina</taxon>
        <taxon>Eurotiomycetes</taxon>
        <taxon>Eurotiomycetidae</taxon>
        <taxon>Eurotiales</taxon>
        <taxon>Aspergillaceae</taxon>
        <taxon>Penicillium</taxon>
    </lineage>
</organism>
<keyword evidence="2" id="KW-1133">Transmembrane helix</keyword>
<dbReference type="AlphaFoldDB" id="A0A9W9FMN0"/>
<reference evidence="3" key="1">
    <citation type="submission" date="2022-11" db="EMBL/GenBank/DDBJ databases">
        <authorList>
            <person name="Petersen C."/>
        </authorList>
    </citation>
    <scope>NUCLEOTIDE SEQUENCE</scope>
    <source>
        <strain evidence="3">IBT 30761</strain>
    </source>
</reference>
<feature type="region of interest" description="Disordered" evidence="1">
    <location>
        <begin position="1"/>
        <end position="59"/>
    </location>
</feature>
<keyword evidence="4" id="KW-1185">Reference proteome</keyword>
<name>A0A9W9FMN0_9EURO</name>
<evidence type="ECO:0000256" key="1">
    <source>
        <dbReference type="SAM" id="MobiDB-lite"/>
    </source>
</evidence>
<proteinExistence type="predicted"/>
<accession>A0A9W9FMN0</accession>
<dbReference type="EMBL" id="JAPQKI010000004">
    <property type="protein sequence ID" value="KAJ5102772.1"/>
    <property type="molecule type" value="Genomic_DNA"/>
</dbReference>
<dbReference type="Proteomes" id="UP001149074">
    <property type="component" value="Unassembled WGS sequence"/>
</dbReference>
<gene>
    <name evidence="3" type="ORF">N7532_003301</name>
</gene>
<feature type="compositionally biased region" description="Polar residues" evidence="1">
    <location>
        <begin position="13"/>
        <end position="26"/>
    </location>
</feature>
<keyword evidence="2" id="KW-0812">Transmembrane</keyword>
<reference evidence="3" key="2">
    <citation type="journal article" date="2023" name="IMA Fungus">
        <title>Comparative genomic study of the Penicillium genus elucidates a diverse pangenome and 15 lateral gene transfer events.</title>
        <authorList>
            <person name="Petersen C."/>
            <person name="Sorensen T."/>
            <person name="Nielsen M.R."/>
            <person name="Sondergaard T.E."/>
            <person name="Sorensen J.L."/>
            <person name="Fitzpatrick D.A."/>
            <person name="Frisvad J.C."/>
            <person name="Nielsen K.L."/>
        </authorList>
    </citation>
    <scope>NUCLEOTIDE SEQUENCE</scope>
    <source>
        <strain evidence="3">IBT 30761</strain>
    </source>
</reference>
<dbReference type="RefSeq" id="XP_056476152.1">
    <property type="nucleotide sequence ID" value="XM_056615795.1"/>
</dbReference>
<evidence type="ECO:0000313" key="3">
    <source>
        <dbReference type="EMBL" id="KAJ5102772.1"/>
    </source>
</evidence>